<dbReference type="RefSeq" id="XP_001230134.1">
    <property type="nucleotide sequence ID" value="XM_001230133.1"/>
</dbReference>
<dbReference type="GO" id="GO:0008236">
    <property type="term" value="F:serine-type peptidase activity"/>
    <property type="evidence" value="ECO:0007669"/>
    <property type="project" value="UniProtKB-KW"/>
</dbReference>
<protein>
    <recommendedName>
        <fullName evidence="6">Serine protease</fullName>
        <ecNumber evidence="6">3.4.21.-</ecNumber>
    </recommendedName>
</protein>
<gene>
    <name evidence="7" type="ORF">CHGG_03618</name>
</gene>
<dbReference type="GeneID" id="4389405"/>
<evidence type="ECO:0000256" key="1">
    <source>
        <dbReference type="ARBA" id="ARBA00008764"/>
    </source>
</evidence>
<evidence type="ECO:0000256" key="4">
    <source>
        <dbReference type="ARBA" id="ARBA00022801"/>
    </source>
</evidence>
<keyword evidence="5 6" id="KW-0720">Serine protease</keyword>
<dbReference type="OrthoDB" id="3693942at2759"/>
<evidence type="ECO:0000256" key="6">
    <source>
        <dbReference type="RuleBase" id="RU004296"/>
    </source>
</evidence>
<dbReference type="EC" id="3.4.21.-" evidence="6"/>
<accession>Q2H836</accession>
<reference evidence="8" key="1">
    <citation type="journal article" date="2015" name="Genome Announc.">
        <title>Draft genome sequence of the cellulolytic fungus Chaetomium globosum.</title>
        <authorList>
            <person name="Cuomo C.A."/>
            <person name="Untereiner W.A."/>
            <person name="Ma L.-J."/>
            <person name="Grabherr M."/>
            <person name="Birren B.W."/>
        </authorList>
    </citation>
    <scope>NUCLEOTIDE SEQUENCE [LARGE SCALE GENOMIC DNA]</scope>
    <source>
        <strain evidence="8">ATCC 6205 / CBS 148.51 / DSM 1962 / NBRC 6347 / NRRL 1970</strain>
    </source>
</reference>
<dbReference type="HOGENOM" id="CLU_548582_0_0_1"/>
<name>Q2H836_CHAGB</name>
<dbReference type="PRINTS" id="PR00839">
    <property type="entry name" value="V8PROTEASE"/>
</dbReference>
<evidence type="ECO:0000256" key="3">
    <source>
        <dbReference type="ARBA" id="ARBA00022729"/>
    </source>
</evidence>
<dbReference type="GO" id="GO:0006508">
    <property type="term" value="P:proteolysis"/>
    <property type="evidence" value="ECO:0007669"/>
    <property type="project" value="UniProtKB-KW"/>
</dbReference>
<dbReference type="VEuPathDB" id="FungiDB:CHGG_03618"/>
<sequence>MGREIPSPMVLLRSFQEGNEGGSRAHQQALVACATFALWVTCRRHTTVVTLINSHGEPVGKSRRDTLLQEFCDLCGQYLSLQQVLFATRPQTVAGAAAVQDITAEDLQAMFGEDYDKYMRRVSAVERKFAELSDGMLKLKSRSQSQGQGDENAFESKYRRVHDTMQGAQPSQSDEVETAEILEAFQAHLTDSGWVGFEFLRSDVEWVMSDEEATPQVAAAVWKTELASHDRQRSAEAAAVPSAYMHRAAVPRPYRVMNDYLEARANRNNRQEIVKPERYGPGREYRGEPCNQRTEYVATGWLYDARTVVTTGHCMYTVDEHGRRVQATDVDVYLGYGIGFPGAGEHVQLQRANWILTHQRWPDYIPEQVPAPAGEVMYESFWNLTERDFNHSGITYRADTAPGNSGGPVLRWFGEPGGLEVIGVHVRGYDNIRSRDFGLNAAIRLGSDGNDLSAFVAALDSVGEAQATESPNVESLGVPAMEGAHIRILELPNTPAD</sequence>
<proteinExistence type="inferred from homology"/>
<keyword evidence="4 6" id="KW-0378">Hydrolase</keyword>
<evidence type="ECO:0000313" key="8">
    <source>
        <dbReference type="Proteomes" id="UP000001056"/>
    </source>
</evidence>
<evidence type="ECO:0000256" key="2">
    <source>
        <dbReference type="ARBA" id="ARBA00022670"/>
    </source>
</evidence>
<dbReference type="SUPFAM" id="SSF50494">
    <property type="entry name" value="Trypsin-like serine proteases"/>
    <property type="match status" value="1"/>
</dbReference>
<dbReference type="InParanoid" id="Q2H836"/>
<keyword evidence="8" id="KW-1185">Reference proteome</keyword>
<dbReference type="Gene3D" id="2.40.10.10">
    <property type="entry name" value="Trypsin-like serine proteases"/>
    <property type="match status" value="1"/>
</dbReference>
<dbReference type="InterPro" id="IPR008256">
    <property type="entry name" value="Peptidase_S1B"/>
</dbReference>
<keyword evidence="2 6" id="KW-0645">Protease</keyword>
<dbReference type="InterPro" id="IPR009003">
    <property type="entry name" value="Peptidase_S1_PA"/>
</dbReference>
<evidence type="ECO:0000256" key="5">
    <source>
        <dbReference type="ARBA" id="ARBA00022825"/>
    </source>
</evidence>
<evidence type="ECO:0000313" key="7">
    <source>
        <dbReference type="EMBL" id="EAQ91683.1"/>
    </source>
</evidence>
<dbReference type="Proteomes" id="UP000001056">
    <property type="component" value="Unassembled WGS sequence"/>
</dbReference>
<comment type="similarity">
    <text evidence="1 6">Belongs to the peptidase S1B family.</text>
</comment>
<keyword evidence="3" id="KW-0732">Signal</keyword>
<organism evidence="7 8">
    <name type="scientific">Chaetomium globosum (strain ATCC 6205 / CBS 148.51 / DSM 1962 / NBRC 6347 / NRRL 1970)</name>
    <name type="common">Soil fungus</name>
    <dbReference type="NCBI Taxonomy" id="306901"/>
    <lineage>
        <taxon>Eukaryota</taxon>
        <taxon>Fungi</taxon>
        <taxon>Dikarya</taxon>
        <taxon>Ascomycota</taxon>
        <taxon>Pezizomycotina</taxon>
        <taxon>Sordariomycetes</taxon>
        <taxon>Sordariomycetidae</taxon>
        <taxon>Sordariales</taxon>
        <taxon>Chaetomiaceae</taxon>
        <taxon>Chaetomium</taxon>
    </lineage>
</organism>
<dbReference type="InterPro" id="IPR043504">
    <property type="entry name" value="Peptidase_S1_PA_chymotrypsin"/>
</dbReference>
<dbReference type="EMBL" id="CH408030">
    <property type="protein sequence ID" value="EAQ91683.1"/>
    <property type="molecule type" value="Genomic_DNA"/>
</dbReference>
<dbReference type="AlphaFoldDB" id="Q2H836"/>